<dbReference type="PANTHER" id="PTHR46082:SF6">
    <property type="entry name" value="AAA+ ATPASE DOMAIN-CONTAINING PROTEIN-RELATED"/>
    <property type="match status" value="1"/>
</dbReference>
<feature type="transmembrane region" description="Helical" evidence="3">
    <location>
        <begin position="336"/>
        <end position="361"/>
    </location>
</feature>
<feature type="transmembrane region" description="Helical" evidence="3">
    <location>
        <begin position="897"/>
        <end position="913"/>
    </location>
</feature>
<feature type="compositionally biased region" description="Basic and acidic residues" evidence="2">
    <location>
        <begin position="989"/>
        <end position="1006"/>
    </location>
</feature>
<evidence type="ECO:0000313" key="5">
    <source>
        <dbReference type="Proteomes" id="UP000186817"/>
    </source>
</evidence>
<feature type="region of interest" description="Disordered" evidence="2">
    <location>
        <begin position="1731"/>
        <end position="1814"/>
    </location>
</feature>
<comment type="caution">
    <text evidence="4">The sequence shown here is derived from an EMBL/GenBank/DDBJ whole genome shotgun (WGS) entry which is preliminary data.</text>
</comment>
<dbReference type="SUPFAM" id="SSF48452">
    <property type="entry name" value="TPR-like"/>
    <property type="match status" value="2"/>
</dbReference>
<evidence type="ECO:0000256" key="2">
    <source>
        <dbReference type="SAM" id="MobiDB-lite"/>
    </source>
</evidence>
<feature type="region of interest" description="Disordered" evidence="2">
    <location>
        <begin position="987"/>
        <end position="1023"/>
    </location>
</feature>
<name>A0A1Q9E0C7_SYMMI</name>
<dbReference type="SUPFAM" id="SSF48403">
    <property type="entry name" value="Ankyrin repeat"/>
    <property type="match status" value="1"/>
</dbReference>
<feature type="region of interest" description="Disordered" evidence="2">
    <location>
        <begin position="1540"/>
        <end position="1637"/>
    </location>
</feature>
<feature type="repeat" description="ANK" evidence="1">
    <location>
        <begin position="1447"/>
        <end position="1479"/>
    </location>
</feature>
<keyword evidence="5" id="KW-1185">Reference proteome</keyword>
<keyword evidence="1" id="KW-0040">ANK repeat</keyword>
<dbReference type="SMART" id="SM00248">
    <property type="entry name" value="ANK"/>
    <property type="match status" value="5"/>
</dbReference>
<feature type="transmembrane region" description="Helical" evidence="3">
    <location>
        <begin position="919"/>
        <end position="946"/>
    </location>
</feature>
<keyword evidence="3" id="KW-1133">Transmembrane helix</keyword>
<dbReference type="InterPro" id="IPR036770">
    <property type="entry name" value="Ankyrin_rpt-contain_sf"/>
</dbReference>
<evidence type="ECO:0000256" key="3">
    <source>
        <dbReference type="SAM" id="Phobius"/>
    </source>
</evidence>
<feature type="compositionally biased region" description="Basic residues" evidence="2">
    <location>
        <begin position="1076"/>
        <end position="1088"/>
    </location>
</feature>
<gene>
    <name evidence="4" type="primary">klc-2</name>
    <name evidence="4" type="ORF">AK812_SmicGene16412</name>
</gene>
<feature type="repeat" description="ANK" evidence="1">
    <location>
        <begin position="1480"/>
        <end position="1512"/>
    </location>
</feature>
<dbReference type="Pfam" id="PF13424">
    <property type="entry name" value="TPR_12"/>
    <property type="match status" value="3"/>
</dbReference>
<feature type="repeat" description="ANK" evidence="1">
    <location>
        <begin position="1412"/>
        <end position="1444"/>
    </location>
</feature>
<evidence type="ECO:0000313" key="4">
    <source>
        <dbReference type="EMBL" id="OLQ00878.1"/>
    </source>
</evidence>
<feature type="compositionally biased region" description="Acidic residues" evidence="2">
    <location>
        <begin position="1562"/>
        <end position="1572"/>
    </location>
</feature>
<dbReference type="InterPro" id="IPR002110">
    <property type="entry name" value="Ankyrin_rpt"/>
</dbReference>
<feature type="transmembrane region" description="Helical" evidence="3">
    <location>
        <begin position="406"/>
        <end position="427"/>
    </location>
</feature>
<reference evidence="4 5" key="1">
    <citation type="submission" date="2016-02" db="EMBL/GenBank/DDBJ databases">
        <title>Genome analysis of coral dinoflagellate symbionts highlights evolutionary adaptations to a symbiotic lifestyle.</title>
        <authorList>
            <person name="Aranda M."/>
            <person name="Li Y."/>
            <person name="Liew Y.J."/>
            <person name="Baumgarten S."/>
            <person name="Simakov O."/>
            <person name="Wilson M."/>
            <person name="Piel J."/>
            <person name="Ashoor H."/>
            <person name="Bougouffa S."/>
            <person name="Bajic V.B."/>
            <person name="Ryu T."/>
            <person name="Ravasi T."/>
            <person name="Bayer T."/>
            <person name="Micklem G."/>
            <person name="Kim H."/>
            <person name="Bhak J."/>
            <person name="Lajeunesse T.C."/>
            <person name="Voolstra C.R."/>
        </authorList>
    </citation>
    <scope>NUCLEOTIDE SEQUENCE [LARGE SCALE GENOMIC DNA]</scope>
    <source>
        <strain evidence="4 5">CCMP2467</strain>
    </source>
</reference>
<organism evidence="4 5">
    <name type="scientific">Symbiodinium microadriaticum</name>
    <name type="common">Dinoflagellate</name>
    <name type="synonym">Zooxanthella microadriatica</name>
    <dbReference type="NCBI Taxonomy" id="2951"/>
    <lineage>
        <taxon>Eukaryota</taxon>
        <taxon>Sar</taxon>
        <taxon>Alveolata</taxon>
        <taxon>Dinophyceae</taxon>
        <taxon>Suessiales</taxon>
        <taxon>Symbiodiniaceae</taxon>
        <taxon>Symbiodinium</taxon>
    </lineage>
</organism>
<keyword evidence="3" id="KW-0812">Transmembrane</keyword>
<feature type="compositionally biased region" description="Basic and acidic residues" evidence="2">
    <location>
        <begin position="1540"/>
        <end position="1552"/>
    </location>
</feature>
<feature type="region of interest" description="Disordered" evidence="2">
    <location>
        <begin position="1067"/>
        <end position="1091"/>
    </location>
</feature>
<sequence length="1814" mass="200221">MSARVGFLDGKNSNSNTTTYQTMEFRQQVETVWAFCQRGSSPQSDHLPQVSATMMRSAFAILPCLGLGVLLASFWTQIQIPGSRPSGRELGDSDAPGATNPSQAIPNLFEGLRCPGRWREVLSTKQLLGILLGLAAYACLAASFWLAGSLFIPAHQLEHRWDCRCLAGLVPLVVAVPVGVLTSGPAASRLGVTLRLSLPHSWQQVTRCHLRWVARPRESLPAGCGADLSQQEQQQRRQYYVSMIFFLTFLAFTFGVLLTRLGRATLAGLERLEDGMQSRSSSRVFYQAVVTEEEEEQQPPPLPVMCYVIAFHVLCAVFSLWAVATGHLDMRYGLCWELWLAWATMMLASTALQGVYFTIFLPAEADSRIPEFGLAIVTPVVPVLGEPLDTFKDWLFVGLALSQRTWLAFAVALVGLGILCLSGRYLWRHHSEELAAGLLPVRAACYRRHDHTLLAKLSSPAKLAVAITEDLPQAALQSLFVLIYGGSATQYFFIVIASLKALACLLLRATILENEGRYSDANEARIFLYRLMSAVGSSLLGRRSEVVLQTRRNLARSLSDLGRHAEAWDMLREVLADQQQVLGATHPDTLLTQSYLALVLSRFGRHDEALDVQQEVLSAHQEVLGDAHPDTLLTHSMLATFLSRLGRHAEAFDAQREVLSAQQLVLGDDHLDTLRTQKNLASSLCRLHRHAEALDVYRKVAAAYQQVLGEAHPKTLLTQSNLAASLSHLGCHKAALEMHQEVLAALKQALGVTHPDTLRSQGRLAKSLADLRRHKEVLAARQQTLGSAHPDTQMTQNSLAQCLRDLGRHSEAVEVERQGQTLAGGLSLEAMKRHGYNPENTSNDLESPHGQNKFVSMAPPNIQPYQAYGGGAGGAQDERKVHGRPAGKLDPESMKKVAAAVGGIWLLGVLVGYDYMWPLYLVIDLLGGLFSYPPLSWLLSPFSWIFSWMNRGMCRAVASCPGKTLDAMYDPDLKIWRARTPSKAQIDQAMKEKAAHAPEEAAHKEAASSGGAAASRGDQRHDAEEVKGRLTHLLLQLSPEQADVALRRIETMDGDIANELRYRMQRAWRRKDPNRPRRGARGPYRKSRTASPVCNADWQAVTEGSEPVDCQEDMLPEAYPPEEVFDSTKTQVDNLKEDTNSAADIDNLKDGTDSAAETGTKRPASTERIQKNVNSALKETFEEIDEGQLLVVNGVQYRNCCLPLAVARGLEGLKPGQMLFDDYLAKVVEDDSAMIACLVIPEENITRVWAGTRAALATSKMIVLKYLPGHFTTLLPKHSDPPSEMLLKDLPPVQCFSFVGSSDVMEAMCKAQKKTPRTSHLDRSLQMDASSVGPADAFMGVGRAPVVQQMSGAQEMRLPTDQVPGYLDQYVQHYGDAALIFATHDGYPQIVNALLYNQDLGYADLIDATDENGNTALIYATAKGFRQSTAALLRSGADPDVANQGHGGRTPLMEAAGAGHKDLVAALRLTNATVDAVDDYGNTALHYAAYHGHLSCVHELLKANPRKDIQNSYGHTAASYAASNKFKAIADVLSRAPSKRELAQSAAEEKQRSQSLFKSEDGAEAAEEEDDPLKELAELVKGGKKKDAAKPKSKSEPKRVHGGAEELHEKEDSFAPKLEKDGGGLSSKERKSLEEQITKLKRRHEDAELKAQKRLVELLETSAIHSTALNLTELSFKVQELQTKHLSSEQRAQEEKDRADRLQQEMAEAELEAARYKLLAEGAEKDRVLQEEAAKRHEERLKTKREEVNEHLGRLERQQQEMSSLRGDVKKQQEALQQHREESLRLQRELALLKREEPPTAPAAEEMRISPRKH</sequence>
<dbReference type="Proteomes" id="UP000186817">
    <property type="component" value="Unassembled WGS sequence"/>
</dbReference>
<dbReference type="PANTHER" id="PTHR46082">
    <property type="entry name" value="ATP/GTP-BINDING PROTEIN-RELATED"/>
    <property type="match status" value="1"/>
</dbReference>
<feature type="compositionally biased region" description="Basic and acidic residues" evidence="2">
    <location>
        <begin position="1767"/>
        <end position="1798"/>
    </location>
</feature>
<feature type="region of interest" description="Disordered" evidence="2">
    <location>
        <begin position="1138"/>
        <end position="1165"/>
    </location>
</feature>
<dbReference type="Gene3D" id="1.25.40.10">
    <property type="entry name" value="Tetratricopeptide repeat domain"/>
    <property type="match status" value="2"/>
</dbReference>
<dbReference type="OrthoDB" id="771227at2759"/>
<dbReference type="EMBL" id="LSRX01000312">
    <property type="protein sequence ID" value="OLQ00878.1"/>
    <property type="molecule type" value="Genomic_DNA"/>
</dbReference>
<feature type="compositionally biased region" description="Basic and acidic residues" evidence="2">
    <location>
        <begin position="1731"/>
        <end position="1759"/>
    </location>
</feature>
<dbReference type="Gene3D" id="1.25.40.20">
    <property type="entry name" value="Ankyrin repeat-containing domain"/>
    <property type="match status" value="2"/>
</dbReference>
<dbReference type="InterPro" id="IPR011990">
    <property type="entry name" value="TPR-like_helical_dom_sf"/>
</dbReference>
<feature type="region of interest" description="Disordered" evidence="2">
    <location>
        <begin position="85"/>
        <end position="104"/>
    </location>
</feature>
<dbReference type="PROSITE" id="PS50297">
    <property type="entry name" value="ANK_REP_REGION"/>
    <property type="match status" value="2"/>
</dbReference>
<feature type="transmembrane region" description="Helical" evidence="3">
    <location>
        <begin position="58"/>
        <end position="78"/>
    </location>
</feature>
<feature type="region of interest" description="Disordered" evidence="2">
    <location>
        <begin position="869"/>
        <end position="889"/>
    </location>
</feature>
<dbReference type="PROSITE" id="PS50088">
    <property type="entry name" value="ANK_REPEAT"/>
    <property type="match status" value="3"/>
</dbReference>
<feature type="transmembrane region" description="Helical" evidence="3">
    <location>
        <begin position="302"/>
        <end position="324"/>
    </location>
</feature>
<protein>
    <submittedName>
        <fullName evidence="4">Kinesin light chain</fullName>
    </submittedName>
</protein>
<dbReference type="Pfam" id="PF12796">
    <property type="entry name" value="Ank_2"/>
    <property type="match status" value="1"/>
</dbReference>
<feature type="transmembrane region" description="Helical" evidence="3">
    <location>
        <begin position="239"/>
        <end position="258"/>
    </location>
</feature>
<dbReference type="InterPro" id="IPR053137">
    <property type="entry name" value="NLR-like"/>
</dbReference>
<accession>A0A1Q9E0C7</accession>
<feature type="compositionally biased region" description="Basic and acidic residues" evidence="2">
    <location>
        <begin position="1805"/>
        <end position="1814"/>
    </location>
</feature>
<proteinExistence type="predicted"/>
<feature type="transmembrane region" description="Helical" evidence="3">
    <location>
        <begin position="127"/>
        <end position="146"/>
    </location>
</feature>
<feature type="transmembrane region" description="Helical" evidence="3">
    <location>
        <begin position="166"/>
        <end position="187"/>
    </location>
</feature>
<keyword evidence="3" id="KW-0472">Membrane</keyword>
<feature type="compositionally biased region" description="Basic and acidic residues" evidence="2">
    <location>
        <begin position="1585"/>
        <end position="1637"/>
    </location>
</feature>
<evidence type="ECO:0000256" key="1">
    <source>
        <dbReference type="PROSITE-ProRule" id="PRU00023"/>
    </source>
</evidence>